<feature type="transmembrane region" description="Helical" evidence="13">
    <location>
        <begin position="114"/>
        <end position="132"/>
    </location>
</feature>
<dbReference type="GO" id="GO:0006636">
    <property type="term" value="P:unsaturated fatty acid biosynthetic process"/>
    <property type="evidence" value="ECO:0007669"/>
    <property type="project" value="TreeGrafter"/>
</dbReference>
<feature type="transmembrane region" description="Helical" evidence="13">
    <location>
        <begin position="49"/>
        <end position="69"/>
    </location>
</feature>
<evidence type="ECO:0000256" key="5">
    <source>
        <dbReference type="ARBA" id="ARBA00022832"/>
    </source>
</evidence>
<dbReference type="GO" id="GO:0005789">
    <property type="term" value="C:endoplasmic reticulum membrane"/>
    <property type="evidence" value="ECO:0007669"/>
    <property type="project" value="TreeGrafter"/>
</dbReference>
<evidence type="ECO:0000256" key="3">
    <source>
        <dbReference type="ARBA" id="ARBA00022516"/>
    </source>
</evidence>
<organism evidence="15 16">
    <name type="scientific">Tetrahymena thermophila (strain SB210)</name>
    <dbReference type="NCBI Taxonomy" id="312017"/>
    <lineage>
        <taxon>Eukaryota</taxon>
        <taxon>Sar</taxon>
        <taxon>Alveolata</taxon>
        <taxon>Ciliophora</taxon>
        <taxon>Intramacronucleata</taxon>
        <taxon>Oligohymenophorea</taxon>
        <taxon>Hymenostomatida</taxon>
        <taxon>Tetrahymenina</taxon>
        <taxon>Tetrahymenidae</taxon>
        <taxon>Tetrahymena</taxon>
    </lineage>
</organism>
<dbReference type="eggNOG" id="KOG1600">
    <property type="taxonomic scope" value="Eukaryota"/>
</dbReference>
<dbReference type="KEGG" id="tet:TTHERM_00463280"/>
<evidence type="ECO:0000313" key="15">
    <source>
        <dbReference type="EMBL" id="EAR98580.2"/>
    </source>
</evidence>
<feature type="transmembrane region" description="Helical" evidence="13">
    <location>
        <begin position="196"/>
        <end position="225"/>
    </location>
</feature>
<evidence type="ECO:0000256" key="13">
    <source>
        <dbReference type="SAM" id="Phobius"/>
    </source>
</evidence>
<comment type="similarity">
    <text evidence="2 12">Belongs to the fatty acid desaturase type 1 family.</text>
</comment>
<gene>
    <name evidence="15" type="ORF">TTHERM_00463280</name>
</gene>
<evidence type="ECO:0000256" key="1">
    <source>
        <dbReference type="ARBA" id="ARBA00004141"/>
    </source>
</evidence>
<evidence type="ECO:0000313" key="16">
    <source>
        <dbReference type="Proteomes" id="UP000009168"/>
    </source>
</evidence>
<dbReference type="CDD" id="cd03505">
    <property type="entry name" value="Delta9-FADS-like"/>
    <property type="match status" value="1"/>
</dbReference>
<evidence type="ECO:0000259" key="14">
    <source>
        <dbReference type="Pfam" id="PF00487"/>
    </source>
</evidence>
<keyword evidence="3 12" id="KW-0444">Lipid biosynthesis</keyword>
<dbReference type="OrthoDB" id="1533126at2759"/>
<dbReference type="InterPro" id="IPR015876">
    <property type="entry name" value="Acyl-CoA_DS"/>
</dbReference>
<sequence>MNVKNKIKLKQNKIKKIYKQNKLTHTYTQMGVYSKGEFKVMGYELKKEYCIWLGYMHILAVAGLIYWLLQEKELFTKSLYMFLIFHLMGGLGITAGSHRLWAHRSYTAKTPYRILVMLFNSMAFQGSIFHWSRDHRLHHKFSDTDIDPHSMNKGFFFAHVGWLLVKKSPELKKEGEKLNIQDLKDDPVVMFQKKHYFLISTLVCFVIPTVIMQYTIGGGFIYNFLMSCFRYVFMLHTTWCVNSVCHMFGSRPYNESILPTENLFVSIIALGEGWHNWHHEYPRDWRAAENKWTKINFTSGFIKFFEFLGQCDTNGIKKNES</sequence>
<dbReference type="STRING" id="312017.Q23PV5"/>
<keyword evidence="6 13" id="KW-1133">Transmembrane helix</keyword>
<dbReference type="GeneID" id="7835296"/>
<keyword evidence="9" id="KW-0443">Lipid metabolism</keyword>
<dbReference type="Proteomes" id="UP000009168">
    <property type="component" value="Unassembled WGS sequence"/>
</dbReference>
<comment type="cofactor">
    <cofactor evidence="12">
        <name>Fe(2+)</name>
        <dbReference type="ChEBI" id="CHEBI:29033"/>
    </cofactor>
</comment>
<keyword evidence="5" id="KW-0276">Fatty acid metabolism</keyword>
<keyword evidence="16" id="KW-1185">Reference proteome</keyword>
<evidence type="ECO:0000256" key="2">
    <source>
        <dbReference type="ARBA" id="ARBA00009295"/>
    </source>
</evidence>
<dbReference type="InterPro" id="IPR005804">
    <property type="entry name" value="FA_desaturase_dom"/>
</dbReference>
<keyword evidence="10 13" id="KW-0472">Membrane</keyword>
<protein>
    <submittedName>
        <fullName evidence="15">Fatty acid desaturase</fullName>
    </submittedName>
</protein>
<comment type="subcellular location">
    <subcellularLocation>
        <location evidence="1">Membrane</location>
        <topology evidence="1">Multi-pass membrane protein</topology>
    </subcellularLocation>
</comment>
<dbReference type="InParanoid" id="Q23PV5"/>
<dbReference type="EMBL" id="GG662650">
    <property type="protein sequence ID" value="EAR98580.2"/>
    <property type="molecule type" value="Genomic_DNA"/>
</dbReference>
<accession>Q23PV5</accession>
<feature type="domain" description="Fatty acid desaturase" evidence="14">
    <location>
        <begin position="84"/>
        <end position="283"/>
    </location>
</feature>
<dbReference type="RefSeq" id="XP_001018825.2">
    <property type="nucleotide sequence ID" value="XM_001018825.3"/>
</dbReference>
<dbReference type="GO" id="GO:0004768">
    <property type="term" value="F:stearoyl-CoA 9-desaturase activity"/>
    <property type="evidence" value="ECO:0007669"/>
    <property type="project" value="TreeGrafter"/>
</dbReference>
<keyword evidence="7 12" id="KW-0560">Oxidoreductase</keyword>
<dbReference type="PRINTS" id="PR00075">
    <property type="entry name" value="FACDDSATRASE"/>
</dbReference>
<dbReference type="Pfam" id="PF00487">
    <property type="entry name" value="FA_desaturase"/>
    <property type="match status" value="1"/>
</dbReference>
<reference evidence="16" key="1">
    <citation type="journal article" date="2006" name="PLoS Biol.">
        <title>Macronuclear genome sequence of the ciliate Tetrahymena thermophila, a model eukaryote.</title>
        <authorList>
            <person name="Eisen J.A."/>
            <person name="Coyne R.S."/>
            <person name="Wu M."/>
            <person name="Wu D."/>
            <person name="Thiagarajan M."/>
            <person name="Wortman J.R."/>
            <person name="Badger J.H."/>
            <person name="Ren Q."/>
            <person name="Amedeo P."/>
            <person name="Jones K.M."/>
            <person name="Tallon L.J."/>
            <person name="Delcher A.L."/>
            <person name="Salzberg S.L."/>
            <person name="Silva J.C."/>
            <person name="Haas B.J."/>
            <person name="Majoros W.H."/>
            <person name="Farzad M."/>
            <person name="Carlton J.M."/>
            <person name="Smith R.K. Jr."/>
            <person name="Garg J."/>
            <person name="Pearlman R.E."/>
            <person name="Karrer K.M."/>
            <person name="Sun L."/>
            <person name="Manning G."/>
            <person name="Elde N.C."/>
            <person name="Turkewitz A.P."/>
            <person name="Asai D.J."/>
            <person name="Wilkes D.E."/>
            <person name="Wang Y."/>
            <person name="Cai H."/>
            <person name="Collins K."/>
            <person name="Stewart B.A."/>
            <person name="Lee S.R."/>
            <person name="Wilamowska K."/>
            <person name="Weinberg Z."/>
            <person name="Ruzzo W.L."/>
            <person name="Wloga D."/>
            <person name="Gaertig J."/>
            <person name="Frankel J."/>
            <person name="Tsao C.-C."/>
            <person name="Gorovsky M.A."/>
            <person name="Keeling P.J."/>
            <person name="Waller R.F."/>
            <person name="Patron N.J."/>
            <person name="Cherry J.M."/>
            <person name="Stover N.A."/>
            <person name="Krieger C.J."/>
            <person name="del Toro C."/>
            <person name="Ryder H.F."/>
            <person name="Williamson S.C."/>
            <person name="Barbeau R.A."/>
            <person name="Hamilton E.P."/>
            <person name="Orias E."/>
        </authorList>
    </citation>
    <scope>NUCLEOTIDE SEQUENCE [LARGE SCALE GENOMIC DNA]</scope>
    <source>
        <strain evidence="16">SB210</strain>
    </source>
</reference>
<dbReference type="PANTHER" id="PTHR11351">
    <property type="entry name" value="ACYL-COA DESATURASE"/>
    <property type="match status" value="1"/>
</dbReference>
<keyword evidence="4 12" id="KW-0812">Transmembrane</keyword>
<name>Q23PV5_TETTS</name>
<evidence type="ECO:0000256" key="10">
    <source>
        <dbReference type="ARBA" id="ARBA00023136"/>
    </source>
</evidence>
<comment type="domain">
    <text evidence="12">The histidine box domains are involved in binding the catalytic metal ions.</text>
</comment>
<evidence type="ECO:0000256" key="7">
    <source>
        <dbReference type="ARBA" id="ARBA00023002"/>
    </source>
</evidence>
<evidence type="ECO:0000256" key="12">
    <source>
        <dbReference type="RuleBase" id="RU000581"/>
    </source>
</evidence>
<evidence type="ECO:0000256" key="8">
    <source>
        <dbReference type="ARBA" id="ARBA00023004"/>
    </source>
</evidence>
<evidence type="ECO:0000256" key="9">
    <source>
        <dbReference type="ARBA" id="ARBA00023098"/>
    </source>
</evidence>
<proteinExistence type="inferred from homology"/>
<dbReference type="PANTHER" id="PTHR11351:SF31">
    <property type="entry name" value="DESATURASE 1, ISOFORM A-RELATED"/>
    <property type="match status" value="1"/>
</dbReference>
<evidence type="ECO:0000256" key="6">
    <source>
        <dbReference type="ARBA" id="ARBA00022989"/>
    </source>
</evidence>
<evidence type="ECO:0000256" key="11">
    <source>
        <dbReference type="ARBA" id="ARBA00023160"/>
    </source>
</evidence>
<keyword evidence="8" id="KW-0408">Iron</keyword>
<dbReference type="HOGENOM" id="CLU_027359_0_0_1"/>
<keyword evidence="11 12" id="KW-0275">Fatty acid biosynthesis</keyword>
<dbReference type="GO" id="GO:0005506">
    <property type="term" value="F:iron ion binding"/>
    <property type="evidence" value="ECO:0007669"/>
    <property type="project" value="TreeGrafter"/>
</dbReference>
<dbReference type="AlphaFoldDB" id="Q23PV5"/>
<evidence type="ECO:0000256" key="4">
    <source>
        <dbReference type="ARBA" id="ARBA00022692"/>
    </source>
</evidence>
<feature type="transmembrane region" description="Helical" evidence="13">
    <location>
        <begin position="81"/>
        <end position="102"/>
    </location>
</feature>